<protein>
    <submittedName>
        <fullName evidence="4">Ankyrin</fullName>
    </submittedName>
</protein>
<name>A0A6A6X564_9PLEO</name>
<dbReference type="PANTHER" id="PTHR23206">
    <property type="entry name" value="MASK PROTEIN"/>
    <property type="match status" value="1"/>
</dbReference>
<dbReference type="PANTHER" id="PTHR23206:SF8">
    <property type="entry name" value="ANKYRIN REPEAT AND KH DOMAIN-CONTAINING 1"/>
    <property type="match status" value="1"/>
</dbReference>
<organism evidence="4 5">
    <name type="scientific">Melanomma pulvis-pyrius CBS 109.77</name>
    <dbReference type="NCBI Taxonomy" id="1314802"/>
    <lineage>
        <taxon>Eukaryota</taxon>
        <taxon>Fungi</taxon>
        <taxon>Dikarya</taxon>
        <taxon>Ascomycota</taxon>
        <taxon>Pezizomycotina</taxon>
        <taxon>Dothideomycetes</taxon>
        <taxon>Pleosporomycetidae</taxon>
        <taxon>Pleosporales</taxon>
        <taxon>Melanommataceae</taxon>
        <taxon>Melanomma</taxon>
    </lineage>
</organism>
<dbReference type="SUPFAM" id="SSF48403">
    <property type="entry name" value="Ankyrin repeat"/>
    <property type="match status" value="1"/>
</dbReference>
<evidence type="ECO:0000256" key="1">
    <source>
        <dbReference type="ARBA" id="ARBA00022737"/>
    </source>
</evidence>
<reference evidence="4" key="1">
    <citation type="journal article" date="2020" name="Stud. Mycol.">
        <title>101 Dothideomycetes genomes: a test case for predicting lifestyles and emergence of pathogens.</title>
        <authorList>
            <person name="Haridas S."/>
            <person name="Albert R."/>
            <person name="Binder M."/>
            <person name="Bloem J."/>
            <person name="Labutti K."/>
            <person name="Salamov A."/>
            <person name="Andreopoulos B."/>
            <person name="Baker S."/>
            <person name="Barry K."/>
            <person name="Bills G."/>
            <person name="Bluhm B."/>
            <person name="Cannon C."/>
            <person name="Castanera R."/>
            <person name="Culley D."/>
            <person name="Daum C."/>
            <person name="Ezra D."/>
            <person name="Gonzalez J."/>
            <person name="Henrissat B."/>
            <person name="Kuo A."/>
            <person name="Liang C."/>
            <person name="Lipzen A."/>
            <person name="Lutzoni F."/>
            <person name="Magnuson J."/>
            <person name="Mondo S."/>
            <person name="Nolan M."/>
            <person name="Ohm R."/>
            <person name="Pangilinan J."/>
            <person name="Park H.-J."/>
            <person name="Ramirez L."/>
            <person name="Alfaro M."/>
            <person name="Sun H."/>
            <person name="Tritt A."/>
            <person name="Yoshinaga Y."/>
            <person name="Zwiers L.-H."/>
            <person name="Turgeon B."/>
            <person name="Goodwin S."/>
            <person name="Spatafora J."/>
            <person name="Crous P."/>
            <person name="Grigoriev I."/>
        </authorList>
    </citation>
    <scope>NUCLEOTIDE SEQUENCE</scope>
    <source>
        <strain evidence="4">CBS 109.77</strain>
    </source>
</reference>
<dbReference type="OrthoDB" id="3800128at2759"/>
<dbReference type="Proteomes" id="UP000799757">
    <property type="component" value="Unassembled WGS sequence"/>
</dbReference>
<feature type="repeat" description="ANK" evidence="3">
    <location>
        <begin position="321"/>
        <end position="353"/>
    </location>
</feature>
<evidence type="ECO:0000256" key="3">
    <source>
        <dbReference type="PROSITE-ProRule" id="PRU00023"/>
    </source>
</evidence>
<accession>A0A6A6X564</accession>
<gene>
    <name evidence="4" type="ORF">K505DRAFT_419001</name>
</gene>
<dbReference type="InterPro" id="IPR002110">
    <property type="entry name" value="Ankyrin_rpt"/>
</dbReference>
<dbReference type="InterPro" id="IPR036770">
    <property type="entry name" value="Ankyrin_rpt-contain_sf"/>
</dbReference>
<proteinExistence type="predicted"/>
<evidence type="ECO:0000313" key="4">
    <source>
        <dbReference type="EMBL" id="KAF2791650.1"/>
    </source>
</evidence>
<dbReference type="InterPro" id="IPR051631">
    <property type="entry name" value="Ankyrin-KH/SAM_domain"/>
</dbReference>
<keyword evidence="1" id="KW-0677">Repeat</keyword>
<dbReference type="SMART" id="SM00248">
    <property type="entry name" value="ANK"/>
    <property type="match status" value="5"/>
</dbReference>
<keyword evidence="5" id="KW-1185">Reference proteome</keyword>
<dbReference type="Gene3D" id="1.25.40.20">
    <property type="entry name" value="Ankyrin repeat-containing domain"/>
    <property type="match status" value="1"/>
</dbReference>
<dbReference type="PROSITE" id="PS50088">
    <property type="entry name" value="ANK_REPEAT"/>
    <property type="match status" value="1"/>
</dbReference>
<evidence type="ECO:0000256" key="2">
    <source>
        <dbReference type="ARBA" id="ARBA00023043"/>
    </source>
</evidence>
<dbReference type="AlphaFoldDB" id="A0A6A6X564"/>
<sequence length="583" mass="66045">MLFLELPLVLVQDILEQVVIEPLRSKDYKSLLCLREVNKLFDTEITKCFARIRLHTLNQTEFNRIPRPFILRLLHEYIGSRNRRDSYVGIEIYAAIDILFEELQKTNKPLTREEILRDVCEAFIRSTYAYKITNIQKRSKPNRKWTAPPGQVLGTAFLVAIIMQYTEVQVAMLESGKISEHTVSSCLGPPHDMAIRLGYEGTLKMFSNAGANMSDQNLRSISPSALRLAAINGYAGVIDWVLKWVPQNIYQGEHIMVDLVIEVAAQYQQWHTVELILDIESTAEMTVVLQSVLCSAAKYGKNDLILRIIKQDIPTQNSYYGKRFPLREAAGSGHLSTCRLLIEHGAIANEYDNVDANNKFDVIARYVARGGNMQILHLFRNAGFWRDANNFHLLPVAAEWGHLEMAKYAVEQGMDTPQRKSNNIKVCLDPGSDSDESVEIRYPDSLRHFALFRAVVSGHVDIVRWLIRDLKIDPDVRVGMSSDDLLTPLSLAVDAGNSEMATILVQELDATPLCESKRSDHIPYRRRVARQCALYPYGEALMLGSDYRVDHLGLRGDVQAAWRAATVPRKDEVEKVSDALRSS</sequence>
<keyword evidence="2 3" id="KW-0040">ANK repeat</keyword>
<evidence type="ECO:0000313" key="5">
    <source>
        <dbReference type="Proteomes" id="UP000799757"/>
    </source>
</evidence>
<dbReference type="EMBL" id="MU002009">
    <property type="protein sequence ID" value="KAF2791650.1"/>
    <property type="molecule type" value="Genomic_DNA"/>
</dbReference>